<dbReference type="Proteomes" id="UP001501266">
    <property type="component" value="Unassembled WGS sequence"/>
</dbReference>
<dbReference type="RefSeq" id="WP_343920194.1">
    <property type="nucleotide sequence ID" value="NZ_BAAAKK010000005.1"/>
</dbReference>
<keyword evidence="1 2" id="KW-0732">Signal</keyword>
<dbReference type="PANTHER" id="PTHR33376:SF2">
    <property type="entry name" value="DICARBOXYLATE-BINDING PERIPLASMIC PROTEIN"/>
    <property type="match status" value="1"/>
</dbReference>
<dbReference type="Pfam" id="PF03480">
    <property type="entry name" value="DctP"/>
    <property type="match status" value="1"/>
</dbReference>
<dbReference type="InterPro" id="IPR004682">
    <property type="entry name" value="TRAP_DctP"/>
</dbReference>
<keyword evidence="4" id="KW-1185">Reference proteome</keyword>
<dbReference type="NCBIfam" id="NF037995">
    <property type="entry name" value="TRAP_S1"/>
    <property type="match status" value="1"/>
</dbReference>
<evidence type="ECO:0000313" key="4">
    <source>
        <dbReference type="Proteomes" id="UP001501266"/>
    </source>
</evidence>
<accession>A0ABP4JQL5</accession>
<dbReference type="CDD" id="cd13671">
    <property type="entry name" value="PBP2_TRAP_SBP_like_3"/>
    <property type="match status" value="1"/>
</dbReference>
<evidence type="ECO:0000256" key="2">
    <source>
        <dbReference type="SAM" id="SignalP"/>
    </source>
</evidence>
<dbReference type="InterPro" id="IPR038404">
    <property type="entry name" value="TRAP_DctP_sf"/>
</dbReference>
<dbReference type="Gene3D" id="3.40.190.170">
    <property type="entry name" value="Bacterial extracellular solute-binding protein, family 7"/>
    <property type="match status" value="1"/>
</dbReference>
<name>A0ABP4JQL5_9MICO</name>
<sequence>MQGRRMLGAIGAAAVMTLALASCSSGAAGDTAEGGAQDPTVFRVAFNQDVNHPQAQALIALSDELEARTDGAYSLELYTDETLGDQAATIEQVQSGTIDFAMVAGSLLENFESDFSVVNLPYLYESPEHQMSVLNDREIVGELYDSLADDSIQVMAAYHGGVRNVYSSVGPVETPADLAGQKIRVIGSDTNVRMMELMGGVGTPMAQGEVYTAIQSGVLDGAENNPLIYSSLSHDEIAPYYSLTQHLMMPDYLIGSPAVWDALDDETKGIFQELLDASVDTELEAFAAAVDEATAAAEEAGATVNEVDIEAFREAVQPLHEERVTTDVTRAIYDAIEAARG</sequence>
<dbReference type="PROSITE" id="PS51257">
    <property type="entry name" value="PROKAR_LIPOPROTEIN"/>
    <property type="match status" value="1"/>
</dbReference>
<evidence type="ECO:0000256" key="1">
    <source>
        <dbReference type="ARBA" id="ARBA00022729"/>
    </source>
</evidence>
<proteinExistence type="predicted"/>
<gene>
    <name evidence="3" type="ORF">GCM10009640_21140</name>
</gene>
<evidence type="ECO:0000313" key="3">
    <source>
        <dbReference type="EMBL" id="GAA1424585.1"/>
    </source>
</evidence>
<protein>
    <submittedName>
        <fullName evidence="3">TRAP transporter substrate-binding protein</fullName>
    </submittedName>
</protein>
<feature type="signal peptide" evidence="2">
    <location>
        <begin position="1"/>
        <end position="27"/>
    </location>
</feature>
<comment type="caution">
    <text evidence="3">The sequence shown here is derived from an EMBL/GenBank/DDBJ whole genome shotgun (WGS) entry which is preliminary data.</text>
</comment>
<dbReference type="PANTHER" id="PTHR33376">
    <property type="match status" value="1"/>
</dbReference>
<dbReference type="EMBL" id="BAAAKK010000005">
    <property type="protein sequence ID" value="GAA1424585.1"/>
    <property type="molecule type" value="Genomic_DNA"/>
</dbReference>
<dbReference type="InterPro" id="IPR018389">
    <property type="entry name" value="DctP_fam"/>
</dbReference>
<dbReference type="PIRSF" id="PIRSF006470">
    <property type="entry name" value="DctB"/>
    <property type="match status" value="1"/>
</dbReference>
<feature type="chain" id="PRO_5046688406" evidence="2">
    <location>
        <begin position="28"/>
        <end position="341"/>
    </location>
</feature>
<reference evidence="4" key="1">
    <citation type="journal article" date="2019" name="Int. J. Syst. Evol. Microbiol.">
        <title>The Global Catalogue of Microorganisms (GCM) 10K type strain sequencing project: providing services to taxonomists for standard genome sequencing and annotation.</title>
        <authorList>
            <consortium name="The Broad Institute Genomics Platform"/>
            <consortium name="The Broad Institute Genome Sequencing Center for Infectious Disease"/>
            <person name="Wu L."/>
            <person name="Ma J."/>
        </authorList>
    </citation>
    <scope>NUCLEOTIDE SEQUENCE [LARGE SCALE GENOMIC DNA]</scope>
    <source>
        <strain evidence="4">JCM 12398</strain>
    </source>
</reference>
<organism evidence="3 4">
    <name type="scientific">Agrococcus citreus</name>
    <dbReference type="NCBI Taxonomy" id="84643"/>
    <lineage>
        <taxon>Bacteria</taxon>
        <taxon>Bacillati</taxon>
        <taxon>Actinomycetota</taxon>
        <taxon>Actinomycetes</taxon>
        <taxon>Micrococcales</taxon>
        <taxon>Microbacteriaceae</taxon>
        <taxon>Agrococcus</taxon>
    </lineage>
</organism>
<dbReference type="NCBIfam" id="TIGR00787">
    <property type="entry name" value="dctP"/>
    <property type="match status" value="1"/>
</dbReference>